<comment type="caution">
    <text evidence="2">The sequence shown here is derived from an EMBL/GenBank/DDBJ whole genome shotgun (WGS) entry which is preliminary data.</text>
</comment>
<gene>
    <name evidence="2" type="ORF">VNI00_008966</name>
</gene>
<organism evidence="2 3">
    <name type="scientific">Paramarasmius palmivorus</name>
    <dbReference type="NCBI Taxonomy" id="297713"/>
    <lineage>
        <taxon>Eukaryota</taxon>
        <taxon>Fungi</taxon>
        <taxon>Dikarya</taxon>
        <taxon>Basidiomycota</taxon>
        <taxon>Agaricomycotina</taxon>
        <taxon>Agaricomycetes</taxon>
        <taxon>Agaricomycetidae</taxon>
        <taxon>Agaricales</taxon>
        <taxon>Marasmiineae</taxon>
        <taxon>Marasmiaceae</taxon>
        <taxon>Paramarasmius</taxon>
    </lineage>
</organism>
<keyword evidence="3" id="KW-1185">Reference proteome</keyword>
<proteinExistence type="predicted"/>
<evidence type="ECO:0000313" key="3">
    <source>
        <dbReference type="Proteomes" id="UP001383192"/>
    </source>
</evidence>
<accession>A0AAW0CRU0</accession>
<evidence type="ECO:0000313" key="2">
    <source>
        <dbReference type="EMBL" id="KAK7041677.1"/>
    </source>
</evidence>
<protein>
    <submittedName>
        <fullName evidence="2">Uncharacterized protein</fullName>
    </submittedName>
</protein>
<reference evidence="2 3" key="1">
    <citation type="submission" date="2024-01" db="EMBL/GenBank/DDBJ databases">
        <title>A draft genome for a cacao thread blight-causing isolate of Paramarasmius palmivorus.</title>
        <authorList>
            <person name="Baruah I.K."/>
            <person name="Bukari Y."/>
            <person name="Amoako-Attah I."/>
            <person name="Meinhardt L.W."/>
            <person name="Bailey B.A."/>
            <person name="Cohen S.P."/>
        </authorList>
    </citation>
    <scope>NUCLEOTIDE SEQUENCE [LARGE SCALE GENOMIC DNA]</scope>
    <source>
        <strain evidence="2 3">GH-12</strain>
    </source>
</reference>
<feature type="compositionally biased region" description="Polar residues" evidence="1">
    <location>
        <begin position="42"/>
        <end position="55"/>
    </location>
</feature>
<dbReference type="EMBL" id="JAYKXP010000032">
    <property type="protein sequence ID" value="KAK7041677.1"/>
    <property type="molecule type" value="Genomic_DNA"/>
</dbReference>
<dbReference type="Proteomes" id="UP001383192">
    <property type="component" value="Unassembled WGS sequence"/>
</dbReference>
<dbReference type="AlphaFoldDB" id="A0AAW0CRU0"/>
<name>A0AAW0CRU0_9AGAR</name>
<sequence>MAGIAPTLIILRSTLNKSAESVPQVLSTLRFEERDPAVVTSNSDIEATVSSQQSPGKEGIGL</sequence>
<feature type="region of interest" description="Disordered" evidence="1">
    <location>
        <begin position="42"/>
        <end position="62"/>
    </location>
</feature>
<evidence type="ECO:0000256" key="1">
    <source>
        <dbReference type="SAM" id="MobiDB-lite"/>
    </source>
</evidence>